<reference evidence="1" key="2">
    <citation type="submission" date="2015-06" db="UniProtKB">
        <authorList>
            <consortium name="EnsemblProtists"/>
        </authorList>
    </citation>
    <scope>IDENTIFICATION</scope>
    <source>
        <strain evidence="1">Emoy2</strain>
    </source>
</reference>
<dbReference type="EMBL" id="JH598028">
    <property type="status" value="NOT_ANNOTATED_CDS"/>
    <property type="molecule type" value="Genomic_DNA"/>
</dbReference>
<evidence type="ECO:0000313" key="1">
    <source>
        <dbReference type="EnsemblProtists" id="HpaP811302"/>
    </source>
</evidence>
<protein>
    <submittedName>
        <fullName evidence="1">Uncharacterized protein</fullName>
    </submittedName>
</protein>
<dbReference type="EnsemblProtists" id="HpaT811302">
    <property type="protein sequence ID" value="HpaP811302"/>
    <property type="gene ID" value="HpaG811302"/>
</dbReference>
<evidence type="ECO:0000313" key="2">
    <source>
        <dbReference type="Proteomes" id="UP000011713"/>
    </source>
</evidence>
<dbReference type="AlphaFoldDB" id="M4BXM1"/>
<dbReference type="Proteomes" id="UP000011713">
    <property type="component" value="Unassembled WGS sequence"/>
</dbReference>
<accession>M4BXM1</accession>
<dbReference type="InParanoid" id="M4BXM1"/>
<organism evidence="1 2">
    <name type="scientific">Hyaloperonospora arabidopsidis (strain Emoy2)</name>
    <name type="common">Downy mildew agent</name>
    <name type="synonym">Peronospora arabidopsidis</name>
    <dbReference type="NCBI Taxonomy" id="559515"/>
    <lineage>
        <taxon>Eukaryota</taxon>
        <taxon>Sar</taxon>
        <taxon>Stramenopiles</taxon>
        <taxon>Oomycota</taxon>
        <taxon>Peronosporomycetes</taxon>
        <taxon>Peronosporales</taxon>
        <taxon>Peronosporaceae</taxon>
        <taxon>Hyaloperonospora</taxon>
    </lineage>
</organism>
<dbReference type="HOGENOM" id="CLU_1848921_0_0_1"/>
<reference evidence="2" key="1">
    <citation type="journal article" date="2010" name="Science">
        <title>Signatures of adaptation to obligate biotrophy in the Hyaloperonospora arabidopsidis genome.</title>
        <authorList>
            <person name="Baxter L."/>
            <person name="Tripathy S."/>
            <person name="Ishaque N."/>
            <person name="Boot N."/>
            <person name="Cabral A."/>
            <person name="Kemen E."/>
            <person name="Thines M."/>
            <person name="Ah-Fong A."/>
            <person name="Anderson R."/>
            <person name="Badejoko W."/>
            <person name="Bittner-Eddy P."/>
            <person name="Boore J.L."/>
            <person name="Chibucos M.C."/>
            <person name="Coates M."/>
            <person name="Dehal P."/>
            <person name="Delehaunty K."/>
            <person name="Dong S."/>
            <person name="Downton P."/>
            <person name="Dumas B."/>
            <person name="Fabro G."/>
            <person name="Fronick C."/>
            <person name="Fuerstenberg S.I."/>
            <person name="Fulton L."/>
            <person name="Gaulin E."/>
            <person name="Govers F."/>
            <person name="Hughes L."/>
            <person name="Humphray S."/>
            <person name="Jiang R.H."/>
            <person name="Judelson H."/>
            <person name="Kamoun S."/>
            <person name="Kyung K."/>
            <person name="Meijer H."/>
            <person name="Minx P."/>
            <person name="Morris P."/>
            <person name="Nelson J."/>
            <person name="Phuntumart V."/>
            <person name="Qutob D."/>
            <person name="Rehmany A."/>
            <person name="Rougon-Cardoso A."/>
            <person name="Ryden P."/>
            <person name="Torto-Alalibo T."/>
            <person name="Studholme D."/>
            <person name="Wang Y."/>
            <person name="Win J."/>
            <person name="Wood J."/>
            <person name="Clifton S.W."/>
            <person name="Rogers J."/>
            <person name="Van den Ackerveken G."/>
            <person name="Jones J.D."/>
            <person name="McDowell J.M."/>
            <person name="Beynon J."/>
            <person name="Tyler B.M."/>
        </authorList>
    </citation>
    <scope>NUCLEOTIDE SEQUENCE [LARGE SCALE GENOMIC DNA]</scope>
    <source>
        <strain evidence="2">Emoy2</strain>
    </source>
</reference>
<keyword evidence="2" id="KW-1185">Reference proteome</keyword>
<proteinExistence type="predicted"/>
<dbReference type="VEuPathDB" id="FungiDB:HpaG811302"/>
<sequence length="139" mass="16630">MWRRRDAIRAPLPRRNLHDELRDLLRCRLRSRHVGERTQRQESSGLAIYRHHQAHFITLSSMFYRVMDRIDPPRTSSCDLRGSSWQAWRTLRGGLFAPKCEAMCGHLLVRKYQVVDYETRSAFSLYKNIWGRRIRMTGK</sequence>
<name>M4BXM1_HYAAE</name>